<dbReference type="Gene3D" id="1.10.1670.10">
    <property type="entry name" value="Helix-hairpin-Helix base-excision DNA repair enzymes (C-terminal)"/>
    <property type="match status" value="1"/>
</dbReference>
<dbReference type="Gene3D" id="3.30.310.40">
    <property type="match status" value="1"/>
</dbReference>
<dbReference type="SUPFAM" id="SSF48150">
    <property type="entry name" value="DNA-glycosylase"/>
    <property type="match status" value="1"/>
</dbReference>
<evidence type="ECO:0000256" key="9">
    <source>
        <dbReference type="ARBA" id="ARBA00044632"/>
    </source>
</evidence>
<keyword evidence="13" id="KW-1185">Reference proteome</keyword>
<accession>A0AAW0F6K6</accession>
<dbReference type="PANTHER" id="PTHR10242:SF2">
    <property type="entry name" value="N-GLYCOSYLASE_DNA LYASE"/>
    <property type="match status" value="1"/>
</dbReference>
<keyword evidence="6" id="KW-0456">Lyase</keyword>
<gene>
    <name evidence="12" type="ORF">NESM_000133900</name>
</gene>
<dbReference type="GO" id="GO:0140078">
    <property type="term" value="F:class I DNA-(apurinic or apyrimidinic site) endonuclease activity"/>
    <property type="evidence" value="ECO:0007669"/>
    <property type="project" value="UniProtKB-EC"/>
</dbReference>
<feature type="region of interest" description="Disordered" evidence="10">
    <location>
        <begin position="61"/>
        <end position="94"/>
    </location>
</feature>
<feature type="region of interest" description="Disordered" evidence="10">
    <location>
        <begin position="271"/>
        <end position="297"/>
    </location>
</feature>
<dbReference type="Pfam" id="PF07934">
    <property type="entry name" value="OGG_N"/>
    <property type="match status" value="1"/>
</dbReference>
<evidence type="ECO:0000256" key="1">
    <source>
        <dbReference type="ARBA" id="ARBA00010679"/>
    </source>
</evidence>
<dbReference type="EC" id="4.2.99.18" evidence="2"/>
<keyword evidence="7" id="KW-0511">Multifunctional enzyme</keyword>
<evidence type="ECO:0000256" key="10">
    <source>
        <dbReference type="SAM" id="MobiDB-lite"/>
    </source>
</evidence>
<sequence>MAASSTAAVSTWRVLSPSRRAAVNLSMTLCGGQCFHWYATPRRTFVGAIGHDVFELREMERDATAPPPRVSDSPLGQSRPAPAPSPVTDTHPLGGCDSSWVEYRRLWPPPDPALLDGISGNGKRSSRTHARPGPSRTTAAIKETGDEDLLSHYLSLDVDLPRLWRRWTDSPLTRRHPLVTYLIGNRRPAPPPTTTTTTITKKQRDVAATAGLGGVYVPIRHVRQDLHSCLFSFLCSQNNNVTRITGMVYALCRAYGDHLCDVDIVSGNVRAPSTSPPPVRRPRQGCGTAPPKNTVTSPPFKASDFAADVPAWLPLYSFPSVAQLTAATEAELRELGFGYRSKYIVDAVRLVAETPPATAVAMATPVSPGVMRQHETCVANHFYAAVLSRHGVYREQRDMLMALPGVGRKVADCVALFSLSCRHIVPVDTHMAQIAVEYLTDANAPATTARSPPSLPVTRKRRRDAPGTPVECDGGLWNGVLLEWGRQSVAMKEKKNKAAAGTATRTQRGGESPPTQRTVDKAPVPALYERHHDAIQGAFAALFGDHAGWAHSIFFYYRMRK</sequence>
<evidence type="ECO:0000256" key="3">
    <source>
        <dbReference type="ARBA" id="ARBA00022763"/>
    </source>
</evidence>
<dbReference type="SUPFAM" id="SSF55945">
    <property type="entry name" value="TATA-box binding protein-like"/>
    <property type="match status" value="1"/>
</dbReference>
<feature type="domain" description="HhH-GPD" evidence="11">
    <location>
        <begin position="301"/>
        <end position="487"/>
    </location>
</feature>
<protein>
    <recommendedName>
        <fullName evidence="2">DNA-(apurinic or apyrimidinic site) lyase</fullName>
        <ecNumber evidence="2">4.2.99.18</ecNumber>
    </recommendedName>
</protein>
<dbReference type="InterPro" id="IPR011257">
    <property type="entry name" value="DNA_glycosylase"/>
</dbReference>
<dbReference type="GO" id="GO:0006285">
    <property type="term" value="P:base-excision repair, AP site formation"/>
    <property type="evidence" value="ECO:0007669"/>
    <property type="project" value="TreeGrafter"/>
</dbReference>
<comment type="catalytic activity">
    <reaction evidence="9">
        <text>2'-deoxyribonucleotide-(2'-deoxyribose 5'-phosphate)-2'-deoxyribonucleotide-DNA = a 3'-end 2'-deoxyribonucleotide-(2,3-dehydro-2,3-deoxyribose 5'-phosphate)-DNA + a 5'-end 5'-phospho-2'-deoxyribonucleoside-DNA + H(+)</text>
        <dbReference type="Rhea" id="RHEA:66592"/>
        <dbReference type="Rhea" id="RHEA-COMP:13180"/>
        <dbReference type="Rhea" id="RHEA-COMP:16897"/>
        <dbReference type="Rhea" id="RHEA-COMP:17067"/>
        <dbReference type="ChEBI" id="CHEBI:15378"/>
        <dbReference type="ChEBI" id="CHEBI:136412"/>
        <dbReference type="ChEBI" id="CHEBI:157695"/>
        <dbReference type="ChEBI" id="CHEBI:167181"/>
        <dbReference type="EC" id="4.2.99.18"/>
    </reaction>
</comment>
<evidence type="ECO:0000313" key="12">
    <source>
        <dbReference type="EMBL" id="KAK7200757.1"/>
    </source>
</evidence>
<dbReference type="GO" id="GO:0003684">
    <property type="term" value="F:damaged DNA binding"/>
    <property type="evidence" value="ECO:0007669"/>
    <property type="project" value="InterPro"/>
</dbReference>
<comment type="caution">
    <text evidence="12">The sequence shown here is derived from an EMBL/GenBank/DDBJ whole genome shotgun (WGS) entry which is preliminary data.</text>
</comment>
<dbReference type="SMART" id="SM00478">
    <property type="entry name" value="ENDO3c"/>
    <property type="match status" value="1"/>
</dbReference>
<dbReference type="CDD" id="cd00056">
    <property type="entry name" value="ENDO3c"/>
    <property type="match status" value="1"/>
</dbReference>
<evidence type="ECO:0000256" key="6">
    <source>
        <dbReference type="ARBA" id="ARBA00023239"/>
    </source>
</evidence>
<keyword evidence="5" id="KW-0234">DNA repair</keyword>
<dbReference type="GO" id="GO:0006289">
    <property type="term" value="P:nucleotide-excision repair"/>
    <property type="evidence" value="ECO:0007669"/>
    <property type="project" value="InterPro"/>
</dbReference>
<name>A0AAW0F6K6_9TRYP</name>
<dbReference type="EMBL" id="JAECZO010000008">
    <property type="protein sequence ID" value="KAK7200757.1"/>
    <property type="molecule type" value="Genomic_DNA"/>
</dbReference>
<dbReference type="GO" id="GO:0034039">
    <property type="term" value="F:8-oxo-7,8-dihydroguanine DNA N-glycosylase activity"/>
    <property type="evidence" value="ECO:0007669"/>
    <property type="project" value="TreeGrafter"/>
</dbReference>
<dbReference type="InterPro" id="IPR012904">
    <property type="entry name" value="OGG_N"/>
</dbReference>
<keyword evidence="3" id="KW-0227">DNA damage</keyword>
<feature type="region of interest" description="Disordered" evidence="10">
    <location>
        <begin position="445"/>
        <end position="470"/>
    </location>
</feature>
<dbReference type="InterPro" id="IPR052054">
    <property type="entry name" value="Oxidative_DNA_repair_enzyme"/>
</dbReference>
<keyword evidence="4" id="KW-0378">Hydrolase</keyword>
<evidence type="ECO:0000259" key="11">
    <source>
        <dbReference type="SMART" id="SM00478"/>
    </source>
</evidence>
<dbReference type="AlphaFoldDB" id="A0AAW0F6K6"/>
<proteinExistence type="inferred from homology"/>
<evidence type="ECO:0000256" key="7">
    <source>
        <dbReference type="ARBA" id="ARBA00023268"/>
    </source>
</evidence>
<feature type="region of interest" description="Disordered" evidence="10">
    <location>
        <begin position="112"/>
        <end position="138"/>
    </location>
</feature>
<dbReference type="InterPro" id="IPR003265">
    <property type="entry name" value="HhH-GPD_domain"/>
</dbReference>
<organism evidence="12 13">
    <name type="scientific">Novymonas esmeraldas</name>
    <dbReference type="NCBI Taxonomy" id="1808958"/>
    <lineage>
        <taxon>Eukaryota</taxon>
        <taxon>Discoba</taxon>
        <taxon>Euglenozoa</taxon>
        <taxon>Kinetoplastea</taxon>
        <taxon>Metakinetoplastina</taxon>
        <taxon>Trypanosomatida</taxon>
        <taxon>Trypanosomatidae</taxon>
        <taxon>Novymonas</taxon>
    </lineage>
</organism>
<evidence type="ECO:0000256" key="5">
    <source>
        <dbReference type="ARBA" id="ARBA00023204"/>
    </source>
</evidence>
<dbReference type="InterPro" id="IPR023170">
    <property type="entry name" value="HhH_base_excis_C"/>
</dbReference>
<dbReference type="PANTHER" id="PTHR10242">
    <property type="entry name" value="8-OXOGUANINE DNA GLYCOSYLASE"/>
    <property type="match status" value="1"/>
</dbReference>
<comment type="similarity">
    <text evidence="1">Belongs to the type-1 OGG1 family.</text>
</comment>
<evidence type="ECO:0000256" key="4">
    <source>
        <dbReference type="ARBA" id="ARBA00022801"/>
    </source>
</evidence>
<feature type="compositionally biased region" description="Low complexity" evidence="10">
    <location>
        <begin position="498"/>
        <end position="510"/>
    </location>
</feature>
<evidence type="ECO:0000256" key="8">
    <source>
        <dbReference type="ARBA" id="ARBA00023295"/>
    </source>
</evidence>
<evidence type="ECO:0000313" key="13">
    <source>
        <dbReference type="Proteomes" id="UP001430356"/>
    </source>
</evidence>
<dbReference type="Gene3D" id="1.10.340.30">
    <property type="entry name" value="Hypothetical protein, domain 2"/>
    <property type="match status" value="1"/>
</dbReference>
<dbReference type="GO" id="GO:0005634">
    <property type="term" value="C:nucleus"/>
    <property type="evidence" value="ECO:0007669"/>
    <property type="project" value="TreeGrafter"/>
</dbReference>
<dbReference type="Proteomes" id="UP001430356">
    <property type="component" value="Unassembled WGS sequence"/>
</dbReference>
<feature type="region of interest" description="Disordered" evidence="10">
    <location>
        <begin position="493"/>
        <end position="520"/>
    </location>
</feature>
<reference evidence="12 13" key="1">
    <citation type="journal article" date="2021" name="MBio">
        <title>A New Model Trypanosomatid, Novymonas esmeraldas: Genomic Perception of Its 'Candidatus Pandoraea novymonadis' Endosymbiont.</title>
        <authorList>
            <person name="Zakharova A."/>
            <person name="Saura A."/>
            <person name="Butenko A."/>
            <person name="Podesvova L."/>
            <person name="Warmusova S."/>
            <person name="Kostygov A.Y."/>
            <person name="Nenarokova A."/>
            <person name="Lukes J."/>
            <person name="Opperdoes F.R."/>
            <person name="Yurchenko V."/>
        </authorList>
    </citation>
    <scope>NUCLEOTIDE SEQUENCE [LARGE SCALE GENOMIC DNA]</scope>
    <source>
        <strain evidence="12 13">E262AT.01</strain>
    </source>
</reference>
<evidence type="ECO:0000256" key="2">
    <source>
        <dbReference type="ARBA" id="ARBA00012720"/>
    </source>
</evidence>
<keyword evidence="8" id="KW-0326">Glycosidase</keyword>